<evidence type="ECO:0000256" key="2">
    <source>
        <dbReference type="ARBA" id="ARBA00007647"/>
    </source>
</evidence>
<evidence type="ECO:0000256" key="3">
    <source>
        <dbReference type="ARBA" id="ARBA00022676"/>
    </source>
</evidence>
<dbReference type="GeneID" id="9839315"/>
<evidence type="ECO:0000256" key="4">
    <source>
        <dbReference type="ARBA" id="ARBA00022679"/>
    </source>
</evidence>
<comment type="subcellular location">
    <subcellularLocation>
        <location evidence="1">Membrane</location>
        <topology evidence="1">Single-pass membrane protein</topology>
    </subcellularLocation>
</comment>
<dbReference type="CTD" id="9839315"/>
<dbReference type="EMBL" id="WUAV01000005">
    <property type="protein sequence ID" value="KAF1752756.1"/>
    <property type="molecule type" value="Genomic_DNA"/>
</dbReference>
<proteinExistence type="inferred from homology"/>
<comment type="caution">
    <text evidence="7">The sequence shown here is derived from an EMBL/GenBank/DDBJ whole genome shotgun (WGS) entry which is preliminary data.</text>
</comment>
<name>A0A6A5GDF1_CAERE</name>
<keyword evidence="4 6" id="KW-0808">Transferase</keyword>
<sequence>MSSSHSCQYVPNSSIPKTDLSTFKDLIKDYSNVFTHVSSSILEIKTTLGAVIGFDEIAVPLNGTTLDYATKKMSGTNVGALIFENNYVSMNPSIYTSDFSGVSSPTCYSKIGPQKFIFNASVIELCQVHHVESFIDKSKITKISDGALLHLRFNVKSIFGKTPPPASLKFLDTFNMCEKRSLNEGTCHSATCKSDMDAVHEWVYDRTEGVFLAGEY</sequence>
<gene>
    <name evidence="7" type="ORF">GCK72_019311</name>
</gene>
<keyword evidence="3 6" id="KW-0328">Glycosyltransferase</keyword>
<dbReference type="EC" id="2.4.1.-" evidence="6"/>
<dbReference type="KEGG" id="crq:GCK72_019311"/>
<dbReference type="GO" id="GO:0016020">
    <property type="term" value="C:membrane"/>
    <property type="evidence" value="ECO:0007669"/>
    <property type="project" value="UniProtKB-SubCell"/>
</dbReference>
<dbReference type="Pfam" id="PF01697">
    <property type="entry name" value="Glyco_transf_92"/>
    <property type="match status" value="1"/>
</dbReference>
<dbReference type="RefSeq" id="XP_053581881.1">
    <property type="nucleotide sequence ID" value="XM_053732968.1"/>
</dbReference>
<dbReference type="GO" id="GO:0016757">
    <property type="term" value="F:glycosyltransferase activity"/>
    <property type="evidence" value="ECO:0007669"/>
    <property type="project" value="UniProtKB-UniRule"/>
</dbReference>
<evidence type="ECO:0000313" key="8">
    <source>
        <dbReference type="Proteomes" id="UP000483820"/>
    </source>
</evidence>
<dbReference type="AlphaFoldDB" id="A0A6A5GDF1"/>
<keyword evidence="5" id="KW-0472">Membrane</keyword>
<comment type="similarity">
    <text evidence="2 6">Belongs to the glycosyltransferase 92 family.</text>
</comment>
<protein>
    <recommendedName>
        <fullName evidence="6">Glycosyltransferase family 92 protein</fullName>
        <ecNumber evidence="6">2.4.1.-</ecNumber>
    </recommendedName>
</protein>
<organism evidence="7 8">
    <name type="scientific">Caenorhabditis remanei</name>
    <name type="common">Caenorhabditis vulgaris</name>
    <dbReference type="NCBI Taxonomy" id="31234"/>
    <lineage>
        <taxon>Eukaryota</taxon>
        <taxon>Metazoa</taxon>
        <taxon>Ecdysozoa</taxon>
        <taxon>Nematoda</taxon>
        <taxon>Chromadorea</taxon>
        <taxon>Rhabditida</taxon>
        <taxon>Rhabditina</taxon>
        <taxon>Rhabditomorpha</taxon>
        <taxon>Rhabditoidea</taxon>
        <taxon>Rhabditidae</taxon>
        <taxon>Peloderinae</taxon>
        <taxon>Caenorhabditis</taxon>
    </lineage>
</organism>
<accession>A0A6A5GDF1</accession>
<evidence type="ECO:0000256" key="1">
    <source>
        <dbReference type="ARBA" id="ARBA00004167"/>
    </source>
</evidence>
<dbReference type="PANTHER" id="PTHR47024">
    <property type="entry name" value="BIOFILM ABSENT ON HEAD (AFTER YERSINIA EXPOSURE)-RELATED"/>
    <property type="match status" value="1"/>
</dbReference>
<dbReference type="Proteomes" id="UP000483820">
    <property type="component" value="Chromosome V"/>
</dbReference>
<dbReference type="PANTHER" id="PTHR47024:SF2">
    <property type="entry name" value="GLYCOSYLTRANSFERASE FAMILY 92 PROTEIN"/>
    <property type="match status" value="1"/>
</dbReference>
<dbReference type="InterPro" id="IPR008166">
    <property type="entry name" value="Glyco_transf_92"/>
</dbReference>
<reference evidence="7 8" key="1">
    <citation type="submission" date="2019-12" db="EMBL/GenBank/DDBJ databases">
        <title>Chromosome-level assembly of the Caenorhabditis remanei genome.</title>
        <authorList>
            <person name="Teterina A.A."/>
            <person name="Willis J.H."/>
            <person name="Phillips P.C."/>
        </authorList>
    </citation>
    <scope>NUCLEOTIDE SEQUENCE [LARGE SCALE GENOMIC DNA]</scope>
    <source>
        <strain evidence="7 8">PX506</strain>
        <tissue evidence="7">Whole organism</tissue>
    </source>
</reference>
<evidence type="ECO:0000313" key="7">
    <source>
        <dbReference type="EMBL" id="KAF1752756.1"/>
    </source>
</evidence>
<evidence type="ECO:0000256" key="5">
    <source>
        <dbReference type="ARBA" id="ARBA00023136"/>
    </source>
</evidence>
<evidence type="ECO:0000256" key="6">
    <source>
        <dbReference type="RuleBase" id="RU366017"/>
    </source>
</evidence>